<dbReference type="Proteomes" id="UP000001628">
    <property type="component" value="Unassembled WGS sequence"/>
</dbReference>
<keyword evidence="2" id="KW-1185">Reference proteome</keyword>
<gene>
    <name evidence="1" type="ORF">PADG_00216</name>
</gene>
<dbReference type="KEGG" id="pbn:PADG_00216"/>
<protein>
    <submittedName>
        <fullName evidence="1">Uncharacterized protein</fullName>
    </submittedName>
</protein>
<name>C1G026_PARBD</name>
<proteinExistence type="predicted"/>
<dbReference type="AlphaFoldDB" id="C1G026"/>
<sequence length="86" mass="9904">MIMNAFITITRPSQRPLLGTDTSYVLSRSGDLVKDISLESISHVLETPSVRRRHYDMDIHTTLMTRQDLVIEILPFTYKTQFGGMF</sequence>
<accession>C1G026</accession>
<dbReference type="InParanoid" id="C1G026"/>
<dbReference type="HOGENOM" id="CLU_2498461_0_0_1"/>
<evidence type="ECO:0000313" key="2">
    <source>
        <dbReference type="Proteomes" id="UP000001628"/>
    </source>
</evidence>
<organism evidence="1 2">
    <name type="scientific">Paracoccidioides brasiliensis (strain Pb18)</name>
    <dbReference type="NCBI Taxonomy" id="502780"/>
    <lineage>
        <taxon>Eukaryota</taxon>
        <taxon>Fungi</taxon>
        <taxon>Dikarya</taxon>
        <taxon>Ascomycota</taxon>
        <taxon>Pezizomycotina</taxon>
        <taxon>Eurotiomycetes</taxon>
        <taxon>Eurotiomycetidae</taxon>
        <taxon>Onygenales</taxon>
        <taxon>Ajellomycetaceae</taxon>
        <taxon>Paracoccidioides</taxon>
    </lineage>
</organism>
<dbReference type="VEuPathDB" id="FungiDB:PADG_00216"/>
<dbReference type="GeneID" id="22580093"/>
<reference evidence="1 2" key="1">
    <citation type="journal article" date="2011" name="PLoS Genet.">
        <title>Comparative genomic analysis of human fungal pathogens causing paracoccidioidomycosis.</title>
        <authorList>
            <person name="Desjardins C.A."/>
            <person name="Champion M.D."/>
            <person name="Holder J.W."/>
            <person name="Muszewska A."/>
            <person name="Goldberg J."/>
            <person name="Bailao A.M."/>
            <person name="Brigido M.M."/>
            <person name="Ferreira M.E."/>
            <person name="Garcia A.M."/>
            <person name="Grynberg M."/>
            <person name="Gujja S."/>
            <person name="Heiman D.I."/>
            <person name="Henn M.R."/>
            <person name="Kodira C.D."/>
            <person name="Leon-Narvaez H."/>
            <person name="Longo L.V."/>
            <person name="Ma L.J."/>
            <person name="Malavazi I."/>
            <person name="Matsuo A.L."/>
            <person name="Morais F.V."/>
            <person name="Pereira M."/>
            <person name="Rodriguez-Brito S."/>
            <person name="Sakthikumar S."/>
            <person name="Salem-Izacc S.M."/>
            <person name="Sykes S.M."/>
            <person name="Teixeira M.M."/>
            <person name="Vallejo M.C."/>
            <person name="Walter M.E."/>
            <person name="Yandava C."/>
            <person name="Young S."/>
            <person name="Zeng Q."/>
            <person name="Zucker J."/>
            <person name="Felipe M.S."/>
            <person name="Goldman G.H."/>
            <person name="Haas B.J."/>
            <person name="McEwen J.G."/>
            <person name="Nino-Vega G."/>
            <person name="Puccia R."/>
            <person name="San-Blas G."/>
            <person name="Soares C.M."/>
            <person name="Birren B.W."/>
            <person name="Cuomo C.A."/>
        </authorList>
    </citation>
    <scope>NUCLEOTIDE SEQUENCE [LARGE SCALE GENOMIC DNA]</scope>
    <source>
        <strain evidence="1 2">Pb18</strain>
    </source>
</reference>
<dbReference type="EMBL" id="KN275957">
    <property type="protein sequence ID" value="EEH43927.2"/>
    <property type="molecule type" value="Genomic_DNA"/>
</dbReference>
<dbReference type="RefSeq" id="XP_010755738.1">
    <property type="nucleotide sequence ID" value="XM_010757436.1"/>
</dbReference>
<evidence type="ECO:0000313" key="1">
    <source>
        <dbReference type="EMBL" id="EEH43927.2"/>
    </source>
</evidence>